<keyword evidence="3" id="KW-0862">Zinc</keyword>
<keyword evidence="7" id="KW-0675">Receptor</keyword>
<evidence type="ECO:0000313" key="10">
    <source>
        <dbReference type="EMBL" id="CAD5219920.1"/>
    </source>
</evidence>
<proteinExistence type="predicted"/>
<feature type="domain" description="Nuclear receptor" evidence="9">
    <location>
        <begin position="2"/>
        <end position="80"/>
    </location>
</feature>
<evidence type="ECO:0000256" key="5">
    <source>
        <dbReference type="ARBA" id="ARBA00023125"/>
    </source>
</evidence>
<keyword evidence="2" id="KW-0863">Zinc-finger</keyword>
<dbReference type="AlphaFoldDB" id="A0A811KVS5"/>
<evidence type="ECO:0000256" key="3">
    <source>
        <dbReference type="ARBA" id="ARBA00022833"/>
    </source>
</evidence>
<protein>
    <recommendedName>
        <fullName evidence="9">Nuclear receptor domain-containing protein</fullName>
    </recommendedName>
</protein>
<gene>
    <name evidence="10" type="ORF">BOKJ2_LOCUS8685</name>
</gene>
<dbReference type="PROSITE" id="PS51030">
    <property type="entry name" value="NUCLEAR_REC_DBD_2"/>
    <property type="match status" value="1"/>
</dbReference>
<accession>A0A811KVS5</accession>
<dbReference type="EMBL" id="CAJFCW020000004">
    <property type="protein sequence ID" value="CAG9113037.1"/>
    <property type="molecule type" value="Genomic_DNA"/>
</dbReference>
<evidence type="ECO:0000313" key="11">
    <source>
        <dbReference type="Proteomes" id="UP000614601"/>
    </source>
</evidence>
<dbReference type="Proteomes" id="UP000614601">
    <property type="component" value="Unassembled WGS sequence"/>
</dbReference>
<dbReference type="GO" id="GO:0043565">
    <property type="term" value="F:sequence-specific DNA binding"/>
    <property type="evidence" value="ECO:0007669"/>
    <property type="project" value="InterPro"/>
</dbReference>
<dbReference type="Proteomes" id="UP000783686">
    <property type="component" value="Unassembled WGS sequence"/>
</dbReference>
<dbReference type="Gene3D" id="3.30.50.10">
    <property type="entry name" value="Erythroid Transcription Factor GATA-1, subunit A"/>
    <property type="match status" value="1"/>
</dbReference>
<keyword evidence="6" id="KW-0804">Transcription</keyword>
<dbReference type="PANTHER" id="PTHR46011:SF6">
    <property type="entry name" value="HIGH ZINC ACTIVATED NUCLEAR RECEPTOR PROTEIN"/>
    <property type="match status" value="1"/>
</dbReference>
<evidence type="ECO:0000256" key="6">
    <source>
        <dbReference type="ARBA" id="ARBA00023163"/>
    </source>
</evidence>
<keyword evidence="11" id="KW-1185">Reference proteome</keyword>
<evidence type="ECO:0000256" key="1">
    <source>
        <dbReference type="ARBA" id="ARBA00022723"/>
    </source>
</evidence>
<dbReference type="InterPro" id="IPR001628">
    <property type="entry name" value="Znf_hrmn_rcpt"/>
</dbReference>
<name>A0A811KVS5_9BILA</name>
<keyword evidence="5" id="KW-0238">DNA-binding</keyword>
<reference evidence="10" key="1">
    <citation type="submission" date="2020-09" db="EMBL/GenBank/DDBJ databases">
        <authorList>
            <person name="Kikuchi T."/>
        </authorList>
    </citation>
    <scope>NUCLEOTIDE SEQUENCE</scope>
    <source>
        <strain evidence="10">SH1</strain>
    </source>
</reference>
<dbReference type="InterPro" id="IPR035500">
    <property type="entry name" value="NHR-like_dom_sf"/>
</dbReference>
<dbReference type="GO" id="GO:0008270">
    <property type="term" value="F:zinc ion binding"/>
    <property type="evidence" value="ECO:0007669"/>
    <property type="project" value="UniProtKB-KW"/>
</dbReference>
<dbReference type="SUPFAM" id="SSF48508">
    <property type="entry name" value="Nuclear receptor ligand-binding domain"/>
    <property type="match status" value="1"/>
</dbReference>
<dbReference type="InterPro" id="IPR013088">
    <property type="entry name" value="Znf_NHR/GATA"/>
</dbReference>
<organism evidence="10 11">
    <name type="scientific">Bursaphelenchus okinawaensis</name>
    <dbReference type="NCBI Taxonomy" id="465554"/>
    <lineage>
        <taxon>Eukaryota</taxon>
        <taxon>Metazoa</taxon>
        <taxon>Ecdysozoa</taxon>
        <taxon>Nematoda</taxon>
        <taxon>Chromadorea</taxon>
        <taxon>Rhabditida</taxon>
        <taxon>Tylenchina</taxon>
        <taxon>Tylenchomorpha</taxon>
        <taxon>Aphelenchoidea</taxon>
        <taxon>Aphelenchoididae</taxon>
        <taxon>Bursaphelenchus</taxon>
    </lineage>
</organism>
<dbReference type="Gene3D" id="1.10.565.10">
    <property type="entry name" value="Retinoid X Receptor"/>
    <property type="match status" value="1"/>
</dbReference>
<dbReference type="PANTHER" id="PTHR46011">
    <property type="entry name" value="NUCLEAR HORMONE RECEPTOR FAMILY MEMBER NHR-86-RELATED"/>
    <property type="match status" value="1"/>
</dbReference>
<keyword evidence="1" id="KW-0479">Metal-binding</keyword>
<evidence type="ECO:0000256" key="7">
    <source>
        <dbReference type="ARBA" id="ARBA00023170"/>
    </source>
</evidence>
<dbReference type="OrthoDB" id="10308940at2759"/>
<evidence type="ECO:0000256" key="8">
    <source>
        <dbReference type="ARBA" id="ARBA00023242"/>
    </source>
</evidence>
<dbReference type="SUPFAM" id="SSF57716">
    <property type="entry name" value="Glucocorticoid receptor-like (DNA-binding domain)"/>
    <property type="match status" value="1"/>
</dbReference>
<dbReference type="SMART" id="SM00399">
    <property type="entry name" value="ZnF_C4"/>
    <property type="match status" value="1"/>
</dbReference>
<dbReference type="EMBL" id="CAJFDH010000004">
    <property type="protein sequence ID" value="CAD5219920.1"/>
    <property type="molecule type" value="Genomic_DNA"/>
</dbReference>
<evidence type="ECO:0000259" key="9">
    <source>
        <dbReference type="PROSITE" id="PS51030"/>
    </source>
</evidence>
<dbReference type="Pfam" id="PF00105">
    <property type="entry name" value="zf-C4"/>
    <property type="match status" value="1"/>
</dbReference>
<dbReference type="GO" id="GO:0005634">
    <property type="term" value="C:nucleus"/>
    <property type="evidence" value="ECO:0007669"/>
    <property type="project" value="TreeGrafter"/>
</dbReference>
<comment type="caution">
    <text evidence="10">The sequence shown here is derived from an EMBL/GenBank/DDBJ whole genome shotgun (WGS) entry which is preliminary data.</text>
</comment>
<sequence length="500" mass="57526">MKEPCKICGTETKSICYKLYVCGACTMFYRRNFRFWGKLSCRMNGHCNLLAGAANDRRTCRACRLKACRDLGLRMIGKSLVVQQDGLPENDILEPDETKSCSCVSSACCAGKQQNIIKKEDMDSWPSSSEESPGAKMDVMETTITATSSSSPSTSQTSYSMASSQLARDIAITMNEYPSYISPQAGFRPYSQYQYDVASGFHEMDKYPHLTHLKRIVEVFRRFRERQRNIAVEVLNVDVELEPEPPLVPTLQIYSLQFPVMERKMVQLACIAIVEFLEGCEGLTIEEKVKIMKPTMQDISLLFKMYLTCRRYPEKGGSRMGMWTGVHNDLDAYDKYMSDLLPVLGPDAYLKHYNKSKTLVIPFYNRMQRVMDRFRDFMPCAIEFSVLACMMVYERMENVEIQHVLAMRLRDKLCAELSVYLSDRYPPHVVSVRMMRMSTLLYAIRECDNQYEDMFSLLGVLIPENRDQDFQNMPDVVPEMMHRLVLEHCTHLKHADSSGL</sequence>
<dbReference type="GO" id="GO:0003700">
    <property type="term" value="F:DNA-binding transcription factor activity"/>
    <property type="evidence" value="ECO:0007669"/>
    <property type="project" value="InterPro"/>
</dbReference>
<keyword evidence="8" id="KW-0539">Nucleus</keyword>
<evidence type="ECO:0000256" key="2">
    <source>
        <dbReference type="ARBA" id="ARBA00022771"/>
    </source>
</evidence>
<keyword evidence="4" id="KW-0805">Transcription regulation</keyword>
<evidence type="ECO:0000256" key="4">
    <source>
        <dbReference type="ARBA" id="ARBA00023015"/>
    </source>
</evidence>